<name>A0A6S6MCN1_9BACT</name>
<evidence type="ECO:0000313" key="3">
    <source>
        <dbReference type="EMBL" id="BCG49165.1"/>
    </source>
</evidence>
<evidence type="ECO:0000256" key="1">
    <source>
        <dbReference type="ARBA" id="ARBA00011643"/>
    </source>
</evidence>
<gene>
    <name evidence="3" type="ORF">GEOBRER4_n4070</name>
</gene>
<reference evidence="3 4" key="1">
    <citation type="submission" date="2020-06" db="EMBL/GenBank/DDBJ databases">
        <title>Interaction of electrochemicaly active bacteria, Geobacter bremensis R4 on different carbon anode.</title>
        <authorList>
            <person name="Meng L."/>
            <person name="Yoshida N."/>
        </authorList>
    </citation>
    <scope>NUCLEOTIDE SEQUENCE [LARGE SCALE GENOMIC DNA]</scope>
    <source>
        <strain evidence="3 4">R4</strain>
    </source>
</reference>
<dbReference type="KEGG" id="gbn:GEOBRER4_39150"/>
<dbReference type="Gene3D" id="3.40.1390.20">
    <property type="entry name" value="HprK N-terminal domain-like"/>
    <property type="match status" value="1"/>
</dbReference>
<dbReference type="SUPFAM" id="SSF75138">
    <property type="entry name" value="HprK N-terminal domain-like"/>
    <property type="match status" value="1"/>
</dbReference>
<evidence type="ECO:0000256" key="2">
    <source>
        <dbReference type="ARBA" id="ARBA00022962"/>
    </source>
</evidence>
<dbReference type="RefSeq" id="WP_085814492.1">
    <property type="nucleotide sequence ID" value="NZ_AP023213.1"/>
</dbReference>
<evidence type="ECO:0000313" key="4">
    <source>
        <dbReference type="Proteomes" id="UP000515472"/>
    </source>
</evidence>
<dbReference type="InterPro" id="IPR028979">
    <property type="entry name" value="Ser_kin/Pase_Hpr-like_N_sf"/>
</dbReference>
<keyword evidence="4" id="KW-1185">Reference proteome</keyword>
<dbReference type="EMBL" id="AP023213">
    <property type="protein sequence ID" value="BCG49165.1"/>
    <property type="molecule type" value="Genomic_DNA"/>
</dbReference>
<dbReference type="Pfam" id="PF13500">
    <property type="entry name" value="AAA_26"/>
    <property type="match status" value="1"/>
</dbReference>
<protein>
    <submittedName>
        <fullName evidence="3">BioD-like N-terminal domain of phosphotransacetylase</fullName>
    </submittedName>
</protein>
<sequence length="370" mass="40790">MARKIFIAASGQNIGKTTISVSLLHLAQKKYGRVGFMKPLGPKPALLRGVSVDKDAALIAQVFGLEKDLRYMSPVVVHPETSRQAIDGKIPLDELPDRILSSYAELEKHCDFIVIEGSGHPGVGSVLNLSNARIAKMLNAPVLMVSGGGVGNVIDTLAMNTALFKLEGAEVRGVLVNKLFTEKRAQTLDYLSRAFAGKPFSVLGGFDYKPVLANPTLSRVARLLDLPLHGNRREVRRIIHHVQIGAASTQRVTEMLRDSSLLLVTSSRDELLVTLANLYQMPEYRSRIVGLVIPGLTDVSVITQRIIDRSNIPYFRTDKLSTADLYRIITDDVSKITARDTEKLRLIRSLAEERLDFDAIDEIFATPPQI</sequence>
<dbReference type="PANTHER" id="PTHR21343">
    <property type="entry name" value="DETHIOBIOTIN SYNTHETASE"/>
    <property type="match status" value="1"/>
</dbReference>
<proteinExistence type="predicted"/>
<comment type="subunit">
    <text evidence="1">Homohexamer.</text>
</comment>
<organism evidence="3 4">
    <name type="scientific">Citrifermentans bremense</name>
    <dbReference type="NCBI Taxonomy" id="60035"/>
    <lineage>
        <taxon>Bacteria</taxon>
        <taxon>Pseudomonadati</taxon>
        <taxon>Thermodesulfobacteriota</taxon>
        <taxon>Desulfuromonadia</taxon>
        <taxon>Geobacterales</taxon>
        <taxon>Geobacteraceae</taxon>
        <taxon>Citrifermentans</taxon>
    </lineage>
</organism>
<dbReference type="PANTHER" id="PTHR21343:SF8">
    <property type="entry name" value="DRTGG DOMAIN-CONTAINING PROTEIN"/>
    <property type="match status" value="1"/>
</dbReference>
<keyword evidence="2" id="KW-0315">Glutamine amidotransferase</keyword>
<dbReference type="SUPFAM" id="SSF52540">
    <property type="entry name" value="P-loop containing nucleoside triphosphate hydrolases"/>
    <property type="match status" value="1"/>
</dbReference>
<dbReference type="CDD" id="cd03109">
    <property type="entry name" value="DTBS"/>
    <property type="match status" value="1"/>
</dbReference>
<dbReference type="AlphaFoldDB" id="A0A6S6MCN1"/>
<accession>A0A6S6MCN1</accession>
<dbReference type="Proteomes" id="UP000515472">
    <property type="component" value="Chromosome"/>
</dbReference>
<dbReference type="Gene3D" id="3.40.50.300">
    <property type="entry name" value="P-loop containing nucleotide triphosphate hydrolases"/>
    <property type="match status" value="1"/>
</dbReference>
<dbReference type="InterPro" id="IPR027417">
    <property type="entry name" value="P-loop_NTPase"/>
</dbReference>